<evidence type="ECO:0000256" key="2">
    <source>
        <dbReference type="ARBA" id="ARBA00004613"/>
    </source>
</evidence>
<keyword evidence="11" id="KW-0326">Glycosidase</keyword>
<gene>
    <name evidence="20" type="ORF">LECACI_7A005836</name>
</gene>
<feature type="domain" description="Fibronectin type III-like" evidence="19">
    <location>
        <begin position="718"/>
        <end position="772"/>
    </location>
</feature>
<comment type="function">
    <text evidence="13">Beta-glucosidases are one of a number of cellulolytic enzymes involved in the degradation of cellulosic biomass. Catalyzes the last step releasing glucose from the inhibitory cellobiose.</text>
</comment>
<dbReference type="InterPro" id="IPR013783">
    <property type="entry name" value="Ig-like_fold"/>
</dbReference>
<dbReference type="Gene3D" id="2.60.40.10">
    <property type="entry name" value="Immunoglobulins"/>
    <property type="match status" value="1"/>
</dbReference>
<evidence type="ECO:0000256" key="5">
    <source>
        <dbReference type="ARBA" id="ARBA00012744"/>
    </source>
</evidence>
<dbReference type="InterPro" id="IPR017853">
    <property type="entry name" value="GH"/>
</dbReference>
<evidence type="ECO:0000259" key="19">
    <source>
        <dbReference type="SMART" id="SM01217"/>
    </source>
</evidence>
<protein>
    <recommendedName>
        <fullName evidence="14">Probable beta-glucosidase G</fullName>
        <ecNumber evidence="5">3.2.1.21</ecNumber>
    </recommendedName>
    <alternativeName>
        <fullName evidence="15">Beta-D-glucoside glucohydrolase G</fullName>
    </alternativeName>
    <alternativeName>
        <fullName evidence="16">Cellobiase G</fullName>
    </alternativeName>
    <alternativeName>
        <fullName evidence="17">Gentiobiase G</fullName>
    </alternativeName>
</protein>
<accession>A0AAI8Z1G0</accession>
<evidence type="ECO:0000256" key="16">
    <source>
        <dbReference type="ARBA" id="ARBA00041601"/>
    </source>
</evidence>
<evidence type="ECO:0000256" key="11">
    <source>
        <dbReference type="ARBA" id="ARBA00023295"/>
    </source>
</evidence>
<evidence type="ECO:0000256" key="4">
    <source>
        <dbReference type="ARBA" id="ARBA00005336"/>
    </source>
</evidence>
<evidence type="ECO:0000256" key="17">
    <source>
        <dbReference type="ARBA" id="ARBA00041808"/>
    </source>
</evidence>
<keyword evidence="21" id="KW-1185">Reference proteome</keyword>
<evidence type="ECO:0000256" key="7">
    <source>
        <dbReference type="ARBA" id="ARBA00022729"/>
    </source>
</evidence>
<dbReference type="GO" id="GO:0009251">
    <property type="term" value="P:glucan catabolic process"/>
    <property type="evidence" value="ECO:0007669"/>
    <property type="project" value="TreeGrafter"/>
</dbReference>
<name>A0AAI8Z1G0_9PEZI</name>
<dbReference type="GO" id="GO:0008422">
    <property type="term" value="F:beta-glucosidase activity"/>
    <property type="evidence" value="ECO:0007669"/>
    <property type="project" value="UniProtKB-EC"/>
</dbReference>
<evidence type="ECO:0000256" key="3">
    <source>
        <dbReference type="ARBA" id="ARBA00004987"/>
    </source>
</evidence>
<comment type="subcellular location">
    <subcellularLocation>
        <location evidence="2">Secreted</location>
    </subcellularLocation>
</comment>
<evidence type="ECO:0000256" key="14">
    <source>
        <dbReference type="ARBA" id="ARBA00039579"/>
    </source>
</evidence>
<keyword evidence="10" id="KW-0119">Carbohydrate metabolism</keyword>
<dbReference type="PRINTS" id="PR00133">
    <property type="entry name" value="GLHYDRLASE3"/>
</dbReference>
<dbReference type="Proteomes" id="UP001296104">
    <property type="component" value="Unassembled WGS sequence"/>
</dbReference>
<dbReference type="Gene3D" id="3.40.50.1700">
    <property type="entry name" value="Glycoside hydrolase family 3 C-terminal domain"/>
    <property type="match status" value="1"/>
</dbReference>
<keyword evidence="8 20" id="KW-0378">Hydrolase</keyword>
<sequence>MVSAVEKLAIAASLLTSFSLVNGQSNSTSAWNHADFETSPEVFPSPNITGTGGWDAALEKAKDWVSQLTIEEKAILVTGTEGPCVGNIGPIPRLNFTGLCLQDGPLAIRQATYASVFPAGLTVAASWDRNLARVRGRQIASEYRAKGSHVILGPVAGPLGRSGYGGRNWEGFSPEPYLTGVMMEETIGGHHEMGVQACAKHFIGNEQETQRNPDLSPTNKTIEAVSANIDDRTIHELYLWPFANAVRSGVSSVMCSYNRVNGTYSCENSKTLNGLLKDELGFQGYVVSDWMATHSGFPAINAGLDMNMPGGYIFTNSTPSFFGANITVMINNGSLEESRLDDMAHRILTPYFYLGQDSGFPAIDGDTPSTQTTWPQSTYRYNFTYGPSSVDVRDNHAELIRELGAAGTVLLKNVNNALPLKSPKNIAVFGNDAADLTNGEYFANLNSEGFEYGALPVAGGSGTGRLTYVVSPLEAVKAKAGKDALVQYITNNTQIIEDNGWDSILPKPEVCLIFLNTWASEGFDRTSLLLNWNGTEVVETIAANCSNTVVVTHSSGLNVLPFADHPNVTAIVAAHLSGQEVGNSVVDILLGAVNPSGKLPYTIAKEEDDYAFVPIVNSTELLLTEDANAWQDDFEERLLIDYRHFDYYNLSVQYEFGFGLSYTTFSLGNASVSKVASGSISATPANLTVAPGGNPALWETLYNVTTTVTNIGSLSGATVPQLYIGMPSIDSQEEDTTPLRVLRGFDKVSLQPGESKTVTFELTRRDISYWDT</sequence>
<comment type="caution">
    <text evidence="20">The sequence shown here is derived from an EMBL/GenBank/DDBJ whole genome shotgun (WGS) entry which is preliminary data.</text>
</comment>
<dbReference type="InterPro" id="IPR026891">
    <property type="entry name" value="Fn3-like"/>
</dbReference>
<feature type="chain" id="PRO_5042486067" description="Probable beta-glucosidase G" evidence="18">
    <location>
        <begin position="24"/>
        <end position="772"/>
    </location>
</feature>
<dbReference type="SUPFAM" id="SSF51445">
    <property type="entry name" value="(Trans)glycosidases"/>
    <property type="match status" value="1"/>
</dbReference>
<organism evidence="20 21">
    <name type="scientific">Lecanosticta acicola</name>
    <dbReference type="NCBI Taxonomy" id="111012"/>
    <lineage>
        <taxon>Eukaryota</taxon>
        <taxon>Fungi</taxon>
        <taxon>Dikarya</taxon>
        <taxon>Ascomycota</taxon>
        <taxon>Pezizomycotina</taxon>
        <taxon>Dothideomycetes</taxon>
        <taxon>Dothideomycetidae</taxon>
        <taxon>Mycosphaerellales</taxon>
        <taxon>Mycosphaerellaceae</taxon>
        <taxon>Lecanosticta</taxon>
    </lineage>
</organism>
<dbReference type="GO" id="GO:0005576">
    <property type="term" value="C:extracellular region"/>
    <property type="evidence" value="ECO:0007669"/>
    <property type="project" value="UniProtKB-SubCell"/>
</dbReference>
<comment type="pathway">
    <text evidence="3">Glycan metabolism; cellulose degradation.</text>
</comment>
<feature type="signal peptide" evidence="18">
    <location>
        <begin position="1"/>
        <end position="23"/>
    </location>
</feature>
<dbReference type="InterPro" id="IPR001764">
    <property type="entry name" value="Glyco_hydro_3_N"/>
</dbReference>
<dbReference type="PANTHER" id="PTHR42715:SF12">
    <property type="entry name" value="BETA-GLUCOSIDASE G-RELATED"/>
    <property type="match status" value="1"/>
</dbReference>
<keyword evidence="9" id="KW-0325">Glycoprotein</keyword>
<dbReference type="Pfam" id="PF01915">
    <property type="entry name" value="Glyco_hydro_3_C"/>
    <property type="match status" value="1"/>
</dbReference>
<dbReference type="EC" id="3.2.1.21" evidence="5"/>
<dbReference type="FunFam" id="3.20.20.300:FF:000002">
    <property type="entry name" value="Probable beta-glucosidase"/>
    <property type="match status" value="1"/>
</dbReference>
<dbReference type="Gene3D" id="3.20.20.300">
    <property type="entry name" value="Glycoside hydrolase, family 3, N-terminal domain"/>
    <property type="match status" value="1"/>
</dbReference>
<evidence type="ECO:0000256" key="6">
    <source>
        <dbReference type="ARBA" id="ARBA00022525"/>
    </source>
</evidence>
<dbReference type="AlphaFoldDB" id="A0AAI8Z1G0"/>
<evidence type="ECO:0000256" key="9">
    <source>
        <dbReference type="ARBA" id="ARBA00023180"/>
    </source>
</evidence>
<dbReference type="PANTHER" id="PTHR42715">
    <property type="entry name" value="BETA-GLUCOSIDASE"/>
    <property type="match status" value="1"/>
</dbReference>
<evidence type="ECO:0000256" key="13">
    <source>
        <dbReference type="ARBA" id="ARBA00024983"/>
    </source>
</evidence>
<evidence type="ECO:0000313" key="21">
    <source>
        <dbReference type="Proteomes" id="UP001296104"/>
    </source>
</evidence>
<evidence type="ECO:0000256" key="8">
    <source>
        <dbReference type="ARBA" id="ARBA00022801"/>
    </source>
</evidence>
<dbReference type="Pfam" id="PF00933">
    <property type="entry name" value="Glyco_hydro_3"/>
    <property type="match status" value="1"/>
</dbReference>
<evidence type="ECO:0000256" key="15">
    <source>
        <dbReference type="ARBA" id="ARBA00041276"/>
    </source>
</evidence>
<dbReference type="InterPro" id="IPR036881">
    <property type="entry name" value="Glyco_hydro_3_C_sf"/>
</dbReference>
<dbReference type="SUPFAM" id="SSF52279">
    <property type="entry name" value="Beta-D-glucan exohydrolase, C-terminal domain"/>
    <property type="match status" value="1"/>
</dbReference>
<evidence type="ECO:0000256" key="18">
    <source>
        <dbReference type="SAM" id="SignalP"/>
    </source>
</evidence>
<keyword evidence="7 18" id="KW-0732">Signal</keyword>
<dbReference type="EMBL" id="CAVMBE010000039">
    <property type="protein sequence ID" value="CAK4030678.1"/>
    <property type="molecule type" value="Genomic_DNA"/>
</dbReference>
<comment type="similarity">
    <text evidence="4">Belongs to the glycosyl hydrolase 3 family.</text>
</comment>
<dbReference type="SMART" id="SM01217">
    <property type="entry name" value="Fn3_like"/>
    <property type="match status" value="1"/>
</dbReference>
<keyword evidence="6" id="KW-0964">Secreted</keyword>
<evidence type="ECO:0000256" key="1">
    <source>
        <dbReference type="ARBA" id="ARBA00000448"/>
    </source>
</evidence>
<evidence type="ECO:0000313" key="20">
    <source>
        <dbReference type="EMBL" id="CAK4030678.1"/>
    </source>
</evidence>
<evidence type="ECO:0000256" key="12">
    <source>
        <dbReference type="ARBA" id="ARBA00023326"/>
    </source>
</evidence>
<reference evidence="20" key="1">
    <citation type="submission" date="2023-11" db="EMBL/GenBank/DDBJ databases">
        <authorList>
            <person name="Alioto T."/>
            <person name="Alioto T."/>
            <person name="Gomez Garrido J."/>
        </authorList>
    </citation>
    <scope>NUCLEOTIDE SEQUENCE</scope>
</reference>
<dbReference type="Pfam" id="PF14310">
    <property type="entry name" value="Fn3-like"/>
    <property type="match status" value="1"/>
</dbReference>
<proteinExistence type="inferred from homology"/>
<dbReference type="InterPro" id="IPR002772">
    <property type="entry name" value="Glyco_hydro_3_C"/>
</dbReference>
<keyword evidence="12" id="KW-0624">Polysaccharide degradation</keyword>
<dbReference type="InterPro" id="IPR036962">
    <property type="entry name" value="Glyco_hydro_3_N_sf"/>
</dbReference>
<dbReference type="InterPro" id="IPR050288">
    <property type="entry name" value="Cellulose_deg_GH3"/>
</dbReference>
<evidence type="ECO:0000256" key="10">
    <source>
        <dbReference type="ARBA" id="ARBA00023277"/>
    </source>
</evidence>
<comment type="catalytic activity">
    <reaction evidence="1">
        <text>Hydrolysis of terminal, non-reducing beta-D-glucosyl residues with release of beta-D-glucose.</text>
        <dbReference type="EC" id="3.2.1.21"/>
    </reaction>
</comment>